<proteinExistence type="predicted"/>
<dbReference type="OrthoDB" id="2727430at2759"/>
<keyword evidence="2" id="KW-1185">Reference proteome</keyword>
<dbReference type="EMBL" id="KZ084158">
    <property type="protein sequence ID" value="OSC97095.1"/>
    <property type="molecule type" value="Genomic_DNA"/>
</dbReference>
<dbReference type="Gene3D" id="3.80.10.10">
    <property type="entry name" value="Ribonuclease Inhibitor"/>
    <property type="match status" value="1"/>
</dbReference>
<name>A0A1Y2I7I0_TRAC3</name>
<protein>
    <recommendedName>
        <fullName evidence="3">F-box domain-containing protein</fullName>
    </recommendedName>
</protein>
<gene>
    <name evidence="1" type="ORF">PYCCODRAFT_1481551</name>
</gene>
<dbReference type="InterPro" id="IPR032675">
    <property type="entry name" value="LRR_dom_sf"/>
</dbReference>
<evidence type="ECO:0008006" key="3">
    <source>
        <dbReference type="Google" id="ProtNLM"/>
    </source>
</evidence>
<sequence>MPTQDRFSVLNADCLARIYVEARQLKALRPLSMTCKSIRESCMDVLFEYCTGYIMDDRLVHWPPPPTLWPHIQQLNYYGSVEDPVPELDWRAPDTLPAERLSRMLRAMPRLRGITVSNTRTGEGISWAILQAILSTPQLRSFEVKGRMYRAYDPLDPAKLDFAPLESFRYHAAVYSKLPRSYAEEKELVSNILSKLSSTLVTLILPAECSSTDTMRRLDWPKLREIHFQGFCVPDADLVSMLGRFPKLRVLSLDFTIADQSQVQAFWPARAQHEEFPWPELESLALTWVHPKENIFRHLPTTCRRLSLRSWPRPYNHYRVRGDLLRDIRWRLHLLSPPMILDALQKCCDLPLEHLELEYRASSDDIGLLGYVARTFTRLRTLRLIRYRPLHVGGPVPVKDIIGQFSAMQNLRVLELYLDLEDVALEQWLRRPWDLDAVLTDIVPTLCSSLVSLCLITTDGVGPAIWRYYRPVRVPGSSTVTSVVFDFEHHEIDYLV</sequence>
<reference evidence="1 2" key="1">
    <citation type="journal article" date="2015" name="Biotechnol. Biofuels">
        <title>Enhanced degradation of softwood versus hardwood by the white-rot fungus Pycnoporus coccineus.</title>
        <authorList>
            <person name="Couturier M."/>
            <person name="Navarro D."/>
            <person name="Chevret D."/>
            <person name="Henrissat B."/>
            <person name="Piumi F."/>
            <person name="Ruiz-Duenas F.J."/>
            <person name="Martinez A.T."/>
            <person name="Grigoriev I.V."/>
            <person name="Riley R."/>
            <person name="Lipzen A."/>
            <person name="Berrin J.G."/>
            <person name="Master E.R."/>
            <person name="Rosso M.N."/>
        </authorList>
    </citation>
    <scope>NUCLEOTIDE SEQUENCE [LARGE SCALE GENOMIC DNA]</scope>
    <source>
        <strain evidence="1 2">BRFM310</strain>
    </source>
</reference>
<dbReference type="SUPFAM" id="SSF52047">
    <property type="entry name" value="RNI-like"/>
    <property type="match status" value="1"/>
</dbReference>
<accession>A0A1Y2I7I0</accession>
<organism evidence="1 2">
    <name type="scientific">Trametes coccinea (strain BRFM310)</name>
    <name type="common">Pycnoporus coccineus</name>
    <dbReference type="NCBI Taxonomy" id="1353009"/>
    <lineage>
        <taxon>Eukaryota</taxon>
        <taxon>Fungi</taxon>
        <taxon>Dikarya</taxon>
        <taxon>Basidiomycota</taxon>
        <taxon>Agaricomycotina</taxon>
        <taxon>Agaricomycetes</taxon>
        <taxon>Polyporales</taxon>
        <taxon>Polyporaceae</taxon>
        <taxon>Trametes</taxon>
    </lineage>
</organism>
<dbReference type="Proteomes" id="UP000193067">
    <property type="component" value="Unassembled WGS sequence"/>
</dbReference>
<evidence type="ECO:0000313" key="1">
    <source>
        <dbReference type="EMBL" id="OSC97095.1"/>
    </source>
</evidence>
<dbReference type="AlphaFoldDB" id="A0A1Y2I7I0"/>
<evidence type="ECO:0000313" key="2">
    <source>
        <dbReference type="Proteomes" id="UP000193067"/>
    </source>
</evidence>